<evidence type="ECO:0000313" key="2">
    <source>
        <dbReference type="Proteomes" id="UP001500668"/>
    </source>
</evidence>
<organism evidence="1 2">
    <name type="scientific">Streptomyces crystallinus</name>
    <dbReference type="NCBI Taxonomy" id="68191"/>
    <lineage>
        <taxon>Bacteria</taxon>
        <taxon>Bacillati</taxon>
        <taxon>Actinomycetota</taxon>
        <taxon>Actinomycetes</taxon>
        <taxon>Kitasatosporales</taxon>
        <taxon>Streptomycetaceae</taxon>
        <taxon>Streptomyces</taxon>
    </lineage>
</organism>
<dbReference type="EMBL" id="BAAACA010000004">
    <property type="protein sequence ID" value="GAA0579658.1"/>
    <property type="molecule type" value="Genomic_DNA"/>
</dbReference>
<dbReference type="RefSeq" id="WP_344069441.1">
    <property type="nucleotide sequence ID" value="NZ_BAAACA010000004.1"/>
</dbReference>
<dbReference type="Pfam" id="PF19560">
    <property type="entry name" value="DUF6082"/>
    <property type="match status" value="1"/>
</dbReference>
<dbReference type="Proteomes" id="UP001500668">
    <property type="component" value="Unassembled WGS sequence"/>
</dbReference>
<proteinExistence type="predicted"/>
<accession>A0ABP3PZV4</accession>
<comment type="caution">
    <text evidence="1">The sequence shown here is derived from an EMBL/GenBank/DDBJ whole genome shotgun (WGS) entry which is preliminary data.</text>
</comment>
<sequence>MKLSTLAAFSGMALGAAHLLVTSKRHLEAVRTRSEYAALTTGLMHQRWLAQGIERPELTALWSGFPELSESERALHLHINGVVSLWWLQYFTGVINSDQVAHLARTLMESEDGRRYWERAGAYRTEEDGGRVQAHTFNELISFEYAKAKRTPQKAAAEAS</sequence>
<gene>
    <name evidence="1" type="ORF">GCM10010394_05270</name>
</gene>
<reference evidence="2" key="1">
    <citation type="journal article" date="2019" name="Int. J. Syst. Evol. Microbiol.">
        <title>The Global Catalogue of Microorganisms (GCM) 10K type strain sequencing project: providing services to taxonomists for standard genome sequencing and annotation.</title>
        <authorList>
            <consortium name="The Broad Institute Genomics Platform"/>
            <consortium name="The Broad Institute Genome Sequencing Center for Infectious Disease"/>
            <person name="Wu L."/>
            <person name="Ma J."/>
        </authorList>
    </citation>
    <scope>NUCLEOTIDE SEQUENCE [LARGE SCALE GENOMIC DNA]</scope>
    <source>
        <strain evidence="2">JCM 5067</strain>
    </source>
</reference>
<keyword evidence="2" id="KW-1185">Reference proteome</keyword>
<evidence type="ECO:0000313" key="1">
    <source>
        <dbReference type="EMBL" id="GAA0579658.1"/>
    </source>
</evidence>
<protein>
    <submittedName>
        <fullName evidence="1">DUF6082 family protein</fullName>
    </submittedName>
</protein>
<name>A0ABP3PZV4_9ACTN</name>
<dbReference type="InterPro" id="IPR045728">
    <property type="entry name" value="DUF6082"/>
</dbReference>